<evidence type="ECO:0000313" key="1">
    <source>
        <dbReference type="EMBL" id="THU78858.1"/>
    </source>
</evidence>
<accession>A0A4S8KTT6</accession>
<dbReference type="AlphaFoldDB" id="A0A4S8KTT6"/>
<keyword evidence="3" id="KW-1185">Reference proteome</keyword>
<dbReference type="Proteomes" id="UP000297245">
    <property type="component" value="Unassembled WGS sequence"/>
</dbReference>
<evidence type="ECO:0000313" key="2">
    <source>
        <dbReference type="EMBL" id="THV04670.1"/>
    </source>
</evidence>
<organism evidence="1 3">
    <name type="scientific">Dendrothele bispora (strain CBS 962.96)</name>
    <dbReference type="NCBI Taxonomy" id="1314807"/>
    <lineage>
        <taxon>Eukaryota</taxon>
        <taxon>Fungi</taxon>
        <taxon>Dikarya</taxon>
        <taxon>Basidiomycota</taxon>
        <taxon>Agaricomycotina</taxon>
        <taxon>Agaricomycetes</taxon>
        <taxon>Agaricomycetidae</taxon>
        <taxon>Agaricales</taxon>
        <taxon>Agaricales incertae sedis</taxon>
        <taxon>Dendrothele</taxon>
    </lineage>
</organism>
<protein>
    <submittedName>
        <fullName evidence="1">Uncharacterized protein</fullName>
    </submittedName>
</protein>
<name>A0A4S8KTT6_DENBC</name>
<gene>
    <name evidence="2" type="ORF">K435DRAFT_179664</name>
    <name evidence="1" type="ORF">K435DRAFT_38586</name>
</gene>
<sequence>MYRVLWEYEVRRELFRLCHRCPSLFLWYRQQLWPIPSWCTLCTVTSDSSGSGGARGIGGYGFGGAEQRFWGFCLGK</sequence>
<dbReference type="EMBL" id="ML180120">
    <property type="protein sequence ID" value="THU78858.1"/>
    <property type="molecule type" value="Genomic_DNA"/>
</dbReference>
<proteinExistence type="predicted"/>
<dbReference type="EMBL" id="ML179054">
    <property type="protein sequence ID" value="THV04670.1"/>
    <property type="molecule type" value="Genomic_DNA"/>
</dbReference>
<evidence type="ECO:0000313" key="3">
    <source>
        <dbReference type="Proteomes" id="UP000297245"/>
    </source>
</evidence>
<reference evidence="1 3" key="1">
    <citation type="journal article" date="2019" name="Nat. Ecol. Evol.">
        <title>Megaphylogeny resolves global patterns of mushroom evolution.</title>
        <authorList>
            <person name="Varga T."/>
            <person name="Krizsan K."/>
            <person name="Foldi C."/>
            <person name="Dima B."/>
            <person name="Sanchez-Garcia M."/>
            <person name="Sanchez-Ramirez S."/>
            <person name="Szollosi G.J."/>
            <person name="Szarkandi J.G."/>
            <person name="Papp V."/>
            <person name="Albert L."/>
            <person name="Andreopoulos W."/>
            <person name="Angelini C."/>
            <person name="Antonin V."/>
            <person name="Barry K.W."/>
            <person name="Bougher N.L."/>
            <person name="Buchanan P."/>
            <person name="Buyck B."/>
            <person name="Bense V."/>
            <person name="Catcheside P."/>
            <person name="Chovatia M."/>
            <person name="Cooper J."/>
            <person name="Damon W."/>
            <person name="Desjardin D."/>
            <person name="Finy P."/>
            <person name="Geml J."/>
            <person name="Haridas S."/>
            <person name="Hughes K."/>
            <person name="Justo A."/>
            <person name="Karasinski D."/>
            <person name="Kautmanova I."/>
            <person name="Kiss B."/>
            <person name="Kocsube S."/>
            <person name="Kotiranta H."/>
            <person name="LaButti K.M."/>
            <person name="Lechner B.E."/>
            <person name="Liimatainen K."/>
            <person name="Lipzen A."/>
            <person name="Lukacs Z."/>
            <person name="Mihaltcheva S."/>
            <person name="Morgado L.N."/>
            <person name="Niskanen T."/>
            <person name="Noordeloos M.E."/>
            <person name="Ohm R.A."/>
            <person name="Ortiz-Santana B."/>
            <person name="Ovrebo C."/>
            <person name="Racz N."/>
            <person name="Riley R."/>
            <person name="Savchenko A."/>
            <person name="Shiryaev A."/>
            <person name="Soop K."/>
            <person name="Spirin V."/>
            <person name="Szebenyi C."/>
            <person name="Tomsovsky M."/>
            <person name="Tulloss R.E."/>
            <person name="Uehling J."/>
            <person name="Grigoriev I.V."/>
            <person name="Vagvolgyi C."/>
            <person name="Papp T."/>
            <person name="Martin F.M."/>
            <person name="Miettinen O."/>
            <person name="Hibbett D.S."/>
            <person name="Nagy L.G."/>
        </authorList>
    </citation>
    <scope>NUCLEOTIDE SEQUENCE [LARGE SCALE GENOMIC DNA]</scope>
    <source>
        <strain evidence="1 3">CBS 962.96</strain>
    </source>
</reference>